<dbReference type="OrthoDB" id="9802241at2"/>
<dbReference type="Pfam" id="PF02784">
    <property type="entry name" value="Orn_Arg_deC_N"/>
    <property type="match status" value="1"/>
</dbReference>
<evidence type="ECO:0000256" key="1">
    <source>
        <dbReference type="ARBA" id="ARBA00001933"/>
    </source>
</evidence>
<keyword evidence="2 3" id="KW-0663">Pyridoxal phosphate</keyword>
<dbReference type="RefSeq" id="WP_124233405.1">
    <property type="nucleotide sequence ID" value="NZ_RHHM01000008.1"/>
</dbReference>
<dbReference type="SUPFAM" id="SSF50621">
    <property type="entry name" value="Alanine racemase C-terminal domain-like"/>
    <property type="match status" value="1"/>
</dbReference>
<feature type="active site" description="Proton donor" evidence="3">
    <location>
        <position position="337"/>
    </location>
</feature>
<dbReference type="GO" id="GO:0009089">
    <property type="term" value="P:lysine biosynthetic process via diaminopimelate"/>
    <property type="evidence" value="ECO:0007669"/>
    <property type="project" value="TreeGrafter"/>
</dbReference>
<accession>A0A3N6RY49</accession>
<dbReference type="GO" id="GO:0008836">
    <property type="term" value="F:diaminopimelate decarboxylase activity"/>
    <property type="evidence" value="ECO:0007669"/>
    <property type="project" value="TreeGrafter"/>
</dbReference>
<feature type="modified residue" description="N6-(pyridoxal phosphate)lysine" evidence="3">
    <location>
        <position position="41"/>
    </location>
</feature>
<evidence type="ECO:0000313" key="5">
    <source>
        <dbReference type="EMBL" id="RQM38054.1"/>
    </source>
</evidence>
<dbReference type="PANTHER" id="PTHR43727:SF2">
    <property type="entry name" value="GROUP IV DECARBOXYLASE"/>
    <property type="match status" value="1"/>
</dbReference>
<gene>
    <name evidence="5" type="ORF">EB241_12310</name>
</gene>
<dbReference type="InterPro" id="IPR022644">
    <property type="entry name" value="De-COase2_N"/>
</dbReference>
<evidence type="ECO:0000313" key="6">
    <source>
        <dbReference type="Proteomes" id="UP000279457"/>
    </source>
</evidence>
<dbReference type="InterPro" id="IPR029066">
    <property type="entry name" value="PLP-binding_barrel"/>
</dbReference>
<dbReference type="InterPro" id="IPR009006">
    <property type="entry name" value="Ala_racemase/Decarboxylase_C"/>
</dbReference>
<dbReference type="InterPro" id="IPR000183">
    <property type="entry name" value="Orn/DAP/Arg_de-COase"/>
</dbReference>
<dbReference type="Gene3D" id="3.20.20.10">
    <property type="entry name" value="Alanine racemase"/>
    <property type="match status" value="1"/>
</dbReference>
<evidence type="ECO:0000256" key="2">
    <source>
        <dbReference type="ARBA" id="ARBA00022898"/>
    </source>
</evidence>
<organism evidence="5 6">
    <name type="scientific">Erwinia psidii</name>
    <dbReference type="NCBI Taxonomy" id="69224"/>
    <lineage>
        <taxon>Bacteria</taxon>
        <taxon>Pseudomonadati</taxon>
        <taxon>Pseudomonadota</taxon>
        <taxon>Gammaproteobacteria</taxon>
        <taxon>Enterobacterales</taxon>
        <taxon>Erwiniaceae</taxon>
        <taxon>Erwinia</taxon>
    </lineage>
</organism>
<dbReference type="PANTHER" id="PTHR43727">
    <property type="entry name" value="DIAMINOPIMELATE DECARBOXYLASE"/>
    <property type="match status" value="1"/>
</dbReference>
<reference evidence="5 6" key="1">
    <citation type="submission" date="2018-10" db="EMBL/GenBank/DDBJ databases">
        <title>Draft genome sequence for the type isolate of Erwinia psidii, agent causal of bacterial blight in guava (Psidium guajava) and wilt and die-back of Eucalyptus spp.</title>
        <authorList>
            <person name="Hermenegildo P.S."/>
            <person name="Santos S.A."/>
            <person name="Guimaraes L.M.S."/>
            <person name="Vidigal P.M.P."/>
            <person name="Pereira I.C."/>
            <person name="Badel J.L."/>
            <person name="Alfenas-Zerbini P."/>
            <person name="Ferreira M.A.S.V."/>
            <person name="Alfenas A.C."/>
        </authorList>
    </citation>
    <scope>NUCLEOTIDE SEQUENCE [LARGE SCALE GENOMIC DNA]</scope>
    <source>
        <strain evidence="5 6">IBSBF 435</strain>
    </source>
</reference>
<dbReference type="PRINTS" id="PR01182">
    <property type="entry name" value="ORNDCRBXLASE"/>
</dbReference>
<dbReference type="SUPFAM" id="SSF51419">
    <property type="entry name" value="PLP-binding barrel"/>
    <property type="match status" value="1"/>
</dbReference>
<comment type="caution">
    <text evidence="5">The sequence shown here is derived from an EMBL/GenBank/DDBJ whole genome shotgun (WGS) entry which is preliminary data.</text>
</comment>
<dbReference type="AlphaFoldDB" id="A0A3N6RY49"/>
<comment type="cofactor">
    <cofactor evidence="1 3">
        <name>pyridoxal 5'-phosphate</name>
        <dbReference type="ChEBI" id="CHEBI:597326"/>
    </cofactor>
</comment>
<evidence type="ECO:0000256" key="3">
    <source>
        <dbReference type="PIRSR" id="PIRSR600183-50"/>
    </source>
</evidence>
<proteinExistence type="predicted"/>
<evidence type="ECO:0000259" key="4">
    <source>
        <dbReference type="Pfam" id="PF02784"/>
    </source>
</evidence>
<name>A0A3N6RY49_9GAMM</name>
<dbReference type="InterPro" id="IPR002433">
    <property type="entry name" value="Orn_de-COase"/>
</dbReference>
<dbReference type="GO" id="GO:0006596">
    <property type="term" value="P:polyamine biosynthetic process"/>
    <property type="evidence" value="ECO:0007669"/>
    <property type="project" value="InterPro"/>
</dbReference>
<dbReference type="Gene3D" id="2.40.37.10">
    <property type="entry name" value="Lyase, Ornithine Decarboxylase, Chain A, domain 1"/>
    <property type="match status" value="1"/>
</dbReference>
<feature type="domain" description="Orn/DAP/Arg decarboxylase 2 N-terminal" evidence="4">
    <location>
        <begin position="18"/>
        <end position="268"/>
    </location>
</feature>
<sequence length="387" mass="42424">MPSVNSITEAYIEYKTEKLNDNVNHLRKVLPDSSQILYSLKANNNPELIKFLSHTVDGFDIASQEELALISSYVGKKRTLCLTGNDKISIPLSALRDAATKHNLIYSIESPNDFLFFCQLTEQGIDVEGLFRLSYFPSVRYGIFNGLPDSPFGMTAETINTLLSRAQPGEKQRVAGFHLYIGSQISDMNQLSETLRCAVEEIKRVDPDFVAQIHMLNVGGGFPAPYGQKMKTQTFTSAHNLSEELEKVIAESHLPPVSLLFESGRAVTGSAGRLSCTVLDHNLNSANPYVVINSGIAQIAGLYLLRRLKEPDLEFYHGASEAIHTPTIRCRVYGSSCTALDMLGYATLSAHAISVGTVLHCDNLGAYCSNASLNGFHGKAKISEIIN</sequence>
<protein>
    <recommendedName>
        <fullName evidence="4">Orn/DAP/Arg decarboxylase 2 N-terminal domain-containing protein</fullName>
    </recommendedName>
</protein>
<keyword evidence="6" id="KW-1185">Reference proteome</keyword>
<dbReference type="EMBL" id="RHHM01000008">
    <property type="protein sequence ID" value="RQM38054.1"/>
    <property type="molecule type" value="Genomic_DNA"/>
</dbReference>
<dbReference type="PRINTS" id="PR01179">
    <property type="entry name" value="ODADCRBXLASE"/>
</dbReference>
<dbReference type="Proteomes" id="UP000279457">
    <property type="component" value="Unassembled WGS sequence"/>
</dbReference>